<dbReference type="SUPFAM" id="SSF90257">
    <property type="entry name" value="Myosin rod fragments"/>
    <property type="match status" value="1"/>
</dbReference>
<evidence type="ECO:0000256" key="1">
    <source>
        <dbReference type="SAM" id="Coils"/>
    </source>
</evidence>
<sequence length="408" mass="46022">AYNAYWTSITNYEEQLAELRKKLESNETEKTMLSATITQLQSQMDGLQTEIADWAAKCEKISGTLLSTKENNHRKIRCLEERIRSLEGEKKTLESQIDHLEHEFSDYKAKAHSIIKQSSTVGVVPRHDSVSEAEQERLHKAIEVLKERIEDLNTKLASSSLEYLNITEEKEKQSARDEKLLRAAELRILKLSEEISTLKEEFKVSTARLQGENQALVILHQERFSTMHAEHRLVQDSLRRQIQDLEVEISSLKASKISEVEVESRPEAIVPVPSLVERGQGESLREPENVIKNNDSDAMTSFLSGFGLFLKALDSEVGSQKKTSNALPSYEKYKNVIESAVDLKQSGDIEIRRGMSELRVVANSSDKAEKIAVSLKNTDTKMSVKVKPKKCGVSTPSRGIQSLTHRSS</sequence>
<comment type="caution">
    <text evidence="3">The sequence shown here is derived from an EMBL/GenBank/DDBJ whole genome shotgun (WGS) entry which is preliminary data.</text>
</comment>
<keyword evidence="1" id="KW-0175">Coiled coil</keyword>
<gene>
    <name evidence="3" type="ORF">QYM36_005210</name>
</gene>
<evidence type="ECO:0000313" key="4">
    <source>
        <dbReference type="Proteomes" id="UP001187531"/>
    </source>
</evidence>
<name>A0AA88I3V0_ARTSF</name>
<proteinExistence type="predicted"/>
<keyword evidence="4" id="KW-1185">Reference proteome</keyword>
<evidence type="ECO:0000313" key="3">
    <source>
        <dbReference type="EMBL" id="KAK2719649.1"/>
    </source>
</evidence>
<feature type="non-terminal residue" evidence="3">
    <location>
        <position position="408"/>
    </location>
</feature>
<accession>A0AA88I3V0</accession>
<reference evidence="3" key="1">
    <citation type="submission" date="2023-07" db="EMBL/GenBank/DDBJ databases">
        <title>Chromosome-level genome assembly of Artemia franciscana.</title>
        <authorList>
            <person name="Jo E."/>
        </authorList>
    </citation>
    <scope>NUCLEOTIDE SEQUENCE</scope>
    <source>
        <tissue evidence="3">Whole body</tissue>
    </source>
</reference>
<dbReference type="AlphaFoldDB" id="A0AA88I3V0"/>
<feature type="compositionally biased region" description="Polar residues" evidence="2">
    <location>
        <begin position="394"/>
        <end position="408"/>
    </location>
</feature>
<feature type="region of interest" description="Disordered" evidence="2">
    <location>
        <begin position="386"/>
        <end position="408"/>
    </location>
</feature>
<feature type="coiled-coil region" evidence="1">
    <location>
        <begin position="9"/>
        <end position="110"/>
    </location>
</feature>
<feature type="coiled-coil region" evidence="1">
    <location>
        <begin position="228"/>
        <end position="255"/>
    </location>
</feature>
<feature type="coiled-coil region" evidence="1">
    <location>
        <begin position="135"/>
        <end position="201"/>
    </location>
</feature>
<protein>
    <submittedName>
        <fullName evidence="3">Uncharacterized protein</fullName>
    </submittedName>
</protein>
<organism evidence="3 4">
    <name type="scientific">Artemia franciscana</name>
    <name type="common">Brine shrimp</name>
    <name type="synonym">Artemia sanfranciscana</name>
    <dbReference type="NCBI Taxonomy" id="6661"/>
    <lineage>
        <taxon>Eukaryota</taxon>
        <taxon>Metazoa</taxon>
        <taxon>Ecdysozoa</taxon>
        <taxon>Arthropoda</taxon>
        <taxon>Crustacea</taxon>
        <taxon>Branchiopoda</taxon>
        <taxon>Anostraca</taxon>
        <taxon>Artemiidae</taxon>
        <taxon>Artemia</taxon>
    </lineage>
</organism>
<dbReference type="Proteomes" id="UP001187531">
    <property type="component" value="Unassembled WGS sequence"/>
</dbReference>
<dbReference type="Gene3D" id="1.10.287.1490">
    <property type="match status" value="1"/>
</dbReference>
<dbReference type="EMBL" id="JAVRJZ010000008">
    <property type="protein sequence ID" value="KAK2719649.1"/>
    <property type="molecule type" value="Genomic_DNA"/>
</dbReference>
<evidence type="ECO:0000256" key="2">
    <source>
        <dbReference type="SAM" id="MobiDB-lite"/>
    </source>
</evidence>